<organism evidence="2">
    <name type="scientific">marine metagenome</name>
    <dbReference type="NCBI Taxonomy" id="408172"/>
    <lineage>
        <taxon>unclassified sequences</taxon>
        <taxon>metagenomes</taxon>
        <taxon>ecological metagenomes</taxon>
    </lineage>
</organism>
<dbReference type="SUPFAM" id="SSF55073">
    <property type="entry name" value="Nucleotide cyclase"/>
    <property type="match status" value="1"/>
</dbReference>
<dbReference type="GO" id="GO:0006171">
    <property type="term" value="P:cAMP biosynthetic process"/>
    <property type="evidence" value="ECO:0007669"/>
    <property type="project" value="TreeGrafter"/>
</dbReference>
<dbReference type="GO" id="GO:0035556">
    <property type="term" value="P:intracellular signal transduction"/>
    <property type="evidence" value="ECO:0007669"/>
    <property type="project" value="InterPro"/>
</dbReference>
<sequence length="234" mass="25425">MEANTNNQKEIEQLWRSILTGEKPPVPMGEIRSFFSKFSSGERCKCCNIPFTEKNVFNFDLWSKRSNVSPHFCKKCEDFAKGHIGGAEVCMTMLFADIRGSTQLGETISPTEFREILNRFYTVATDVLTKNDAWIDKFVGDEAIGLFIPGFAGDNHTSLAIKSAIELLEATGHASSEGPWVPLGIGINTGNVFMGAVGSGSVTDITPLGDNVNIAARLSGESKTGEILISDASY</sequence>
<feature type="non-terminal residue" evidence="2">
    <location>
        <position position="1"/>
    </location>
</feature>
<gene>
    <name evidence="2" type="ORF">METZ01_LOCUS199441</name>
</gene>
<evidence type="ECO:0000313" key="2">
    <source>
        <dbReference type="EMBL" id="SVB46587.1"/>
    </source>
</evidence>
<reference evidence="2" key="1">
    <citation type="submission" date="2018-05" db="EMBL/GenBank/DDBJ databases">
        <authorList>
            <person name="Lanie J.A."/>
            <person name="Ng W.-L."/>
            <person name="Kazmierczak K.M."/>
            <person name="Andrzejewski T.M."/>
            <person name="Davidsen T.M."/>
            <person name="Wayne K.J."/>
            <person name="Tettelin H."/>
            <person name="Glass J.I."/>
            <person name="Rusch D."/>
            <person name="Podicherti R."/>
            <person name="Tsui H.-C.T."/>
            <person name="Winkler M.E."/>
        </authorList>
    </citation>
    <scope>NUCLEOTIDE SEQUENCE</scope>
</reference>
<dbReference type="EMBL" id="UINC01043075">
    <property type="protein sequence ID" value="SVB46587.1"/>
    <property type="molecule type" value="Genomic_DNA"/>
</dbReference>
<dbReference type="InterPro" id="IPR050697">
    <property type="entry name" value="Adenylyl/Guanylyl_Cyclase_3/4"/>
</dbReference>
<proteinExistence type="predicted"/>
<dbReference type="SMART" id="SM00044">
    <property type="entry name" value="CYCc"/>
    <property type="match status" value="1"/>
</dbReference>
<dbReference type="AlphaFoldDB" id="A0A382E9P7"/>
<dbReference type="Gene3D" id="3.30.70.1230">
    <property type="entry name" value="Nucleotide cyclase"/>
    <property type="match status" value="1"/>
</dbReference>
<feature type="non-terminal residue" evidence="2">
    <location>
        <position position="234"/>
    </location>
</feature>
<dbReference type="Pfam" id="PF00211">
    <property type="entry name" value="Guanylate_cyc"/>
    <property type="match status" value="1"/>
</dbReference>
<evidence type="ECO:0000259" key="1">
    <source>
        <dbReference type="PROSITE" id="PS50125"/>
    </source>
</evidence>
<name>A0A382E9P7_9ZZZZ</name>
<dbReference type="PANTHER" id="PTHR43081:SF1">
    <property type="entry name" value="ADENYLATE CYCLASE, TERMINAL-DIFFERENTIATION SPECIFIC"/>
    <property type="match status" value="1"/>
</dbReference>
<dbReference type="CDD" id="cd07302">
    <property type="entry name" value="CHD"/>
    <property type="match status" value="1"/>
</dbReference>
<protein>
    <recommendedName>
        <fullName evidence="1">Guanylate cyclase domain-containing protein</fullName>
    </recommendedName>
</protein>
<dbReference type="PROSITE" id="PS50125">
    <property type="entry name" value="GUANYLATE_CYCLASE_2"/>
    <property type="match status" value="1"/>
</dbReference>
<accession>A0A382E9P7</accession>
<dbReference type="InterPro" id="IPR029787">
    <property type="entry name" value="Nucleotide_cyclase"/>
</dbReference>
<feature type="domain" description="Guanylate cyclase" evidence="1">
    <location>
        <begin position="92"/>
        <end position="219"/>
    </location>
</feature>
<dbReference type="InterPro" id="IPR001054">
    <property type="entry name" value="A/G_cyclase"/>
</dbReference>
<dbReference type="PANTHER" id="PTHR43081">
    <property type="entry name" value="ADENYLATE CYCLASE, TERMINAL-DIFFERENTIATION SPECIFIC-RELATED"/>
    <property type="match status" value="1"/>
</dbReference>